<dbReference type="PANTHER" id="PTHR21028">
    <property type="entry name" value="SI:CH211-156B7.4"/>
    <property type="match status" value="1"/>
</dbReference>
<dbReference type="EMBL" id="CP015629">
    <property type="protein sequence ID" value="ANF34173.1"/>
    <property type="molecule type" value="Genomic_DNA"/>
</dbReference>
<evidence type="ECO:0000313" key="3">
    <source>
        <dbReference type="Proteomes" id="UP000264231"/>
    </source>
</evidence>
<feature type="domain" description="CYTH" evidence="1">
    <location>
        <begin position="1"/>
        <end position="169"/>
    </location>
</feature>
<organism evidence="2 3">
    <name type="scientific">Borrelia turicatae</name>
    <dbReference type="NCBI Taxonomy" id="142"/>
    <lineage>
        <taxon>Bacteria</taxon>
        <taxon>Pseudomonadati</taxon>
        <taxon>Spirochaetota</taxon>
        <taxon>Spirochaetia</taxon>
        <taxon>Spirochaetales</taxon>
        <taxon>Borreliaceae</taxon>
        <taxon>Borrelia</taxon>
    </lineage>
</organism>
<dbReference type="Gene3D" id="2.40.320.10">
    <property type="entry name" value="Hypothetical Protein Pfu-838710-001"/>
    <property type="match status" value="1"/>
</dbReference>
<evidence type="ECO:0000259" key="1">
    <source>
        <dbReference type="PROSITE" id="PS51707"/>
    </source>
</evidence>
<gene>
    <name evidence="2" type="ORF">A7978_03645</name>
</gene>
<reference evidence="2 3" key="1">
    <citation type="submission" date="2016-05" db="EMBL/GenBank/DDBJ databases">
        <title>Chromosome and linear plasmid sequence of a 2015 human isolate of tick-borne relapsing fever spirochete, Borrelia turicatae.</title>
        <authorList>
            <person name="Kingry L.C."/>
            <person name="Dhwani B."/>
            <person name="Replogle A."/>
            <person name="Sexton C."/>
            <person name="Rowe L."/>
            <person name="Stermole B.M."/>
            <person name="Christensen A.M."/>
            <person name="Schriefer M.E."/>
        </authorList>
    </citation>
    <scope>NUCLEOTIDE SEQUENCE [LARGE SCALE GENOMIC DNA]</scope>
    <source>
        <strain evidence="2 3">BTE5EL</strain>
    </source>
</reference>
<evidence type="ECO:0000313" key="2">
    <source>
        <dbReference type="EMBL" id="ANF34173.1"/>
    </source>
</evidence>
<dbReference type="PROSITE" id="PS51707">
    <property type="entry name" value="CYTH"/>
    <property type="match status" value="1"/>
</dbReference>
<protein>
    <submittedName>
        <fullName evidence="2">Adenylyl cyclase</fullName>
    </submittedName>
</protein>
<dbReference type="AlphaFoldDB" id="A0A172XC20"/>
<dbReference type="NCBIfam" id="TIGR00318">
    <property type="entry name" value="cyaB"/>
    <property type="match status" value="1"/>
</dbReference>
<dbReference type="InterPro" id="IPR023577">
    <property type="entry name" value="CYTH_domain"/>
</dbReference>
<proteinExistence type="predicted"/>
<dbReference type="Proteomes" id="UP000264231">
    <property type="component" value="Chromosome"/>
</dbReference>
<sequence>MFEIELKAFIPKNKLKEILKLANQKFKFIKEEIKDDTYYCNTEKIIRIRKFNTLEKIVTFKIKSLENDIEINKEIEFKVDQVNNFISFLEEMNFKFLYKKIKKSLIYKKENLNIEINEIENLGFFLEIEKIIYDKNELSFAKTEIYKTIKEFKLQNNIEKKSYFELILANQSKV</sequence>
<dbReference type="InterPro" id="IPR033469">
    <property type="entry name" value="CYTH-like_dom_sf"/>
</dbReference>
<name>A0A172XC20_BORTU</name>
<dbReference type="SUPFAM" id="SSF55154">
    <property type="entry name" value="CYTH-like phosphatases"/>
    <property type="match status" value="1"/>
</dbReference>
<accession>A0A172XC20</accession>
<dbReference type="PANTHER" id="PTHR21028:SF2">
    <property type="entry name" value="CYTH DOMAIN-CONTAINING PROTEIN"/>
    <property type="match status" value="1"/>
</dbReference>
<dbReference type="InterPro" id="IPR008173">
    <property type="entry name" value="Adenylyl_cyclase_CyaB"/>
</dbReference>
<dbReference type="RefSeq" id="WP_011772657.1">
    <property type="nucleotide sequence ID" value="NZ_CP015629.1"/>
</dbReference>
<dbReference type="OMA" id="GRNEEFD"/>